<keyword evidence="8" id="KW-0963">Cytoplasm</keyword>
<evidence type="ECO:0000313" key="12">
    <source>
        <dbReference type="Proteomes" id="UP000034029"/>
    </source>
</evidence>
<feature type="binding site" evidence="8">
    <location>
        <begin position="11"/>
        <end position="19"/>
    </location>
    <ligand>
        <name>ATP</name>
        <dbReference type="ChEBI" id="CHEBI:30616"/>
    </ligand>
</feature>
<dbReference type="RefSeq" id="WP_046790255.1">
    <property type="nucleotide sequence ID" value="NZ_CP011366.1"/>
</dbReference>
<dbReference type="PANTHER" id="PTHR21299">
    <property type="entry name" value="CYTIDYLATE KINASE/PANTOATE-BETA-ALANINE LIGASE"/>
    <property type="match status" value="1"/>
</dbReference>
<comment type="similarity">
    <text evidence="1 8">Belongs to the cytidylate kinase family. Type 1 subfamily.</text>
</comment>
<dbReference type="InterPro" id="IPR011994">
    <property type="entry name" value="Cytidylate_kinase_dom"/>
</dbReference>
<accession>A0A0F7HMC7</accession>
<evidence type="ECO:0000256" key="5">
    <source>
        <dbReference type="ARBA" id="ARBA00022840"/>
    </source>
</evidence>
<dbReference type="OrthoDB" id="9807434at2"/>
<evidence type="ECO:0000256" key="8">
    <source>
        <dbReference type="HAMAP-Rule" id="MF_00238"/>
    </source>
</evidence>
<dbReference type="GO" id="GO:0006220">
    <property type="term" value="P:pyrimidine nucleotide metabolic process"/>
    <property type="evidence" value="ECO:0007669"/>
    <property type="project" value="UniProtKB-UniRule"/>
</dbReference>
<dbReference type="Proteomes" id="UP000034029">
    <property type="component" value="Chromosome"/>
</dbReference>
<comment type="catalytic activity">
    <reaction evidence="7 8">
        <text>CMP + ATP = CDP + ADP</text>
        <dbReference type="Rhea" id="RHEA:11600"/>
        <dbReference type="ChEBI" id="CHEBI:30616"/>
        <dbReference type="ChEBI" id="CHEBI:58069"/>
        <dbReference type="ChEBI" id="CHEBI:60377"/>
        <dbReference type="ChEBI" id="CHEBI:456216"/>
        <dbReference type="EC" id="2.7.4.25"/>
    </reaction>
</comment>
<gene>
    <name evidence="8" type="primary">cmk</name>
    <name evidence="10" type="ORF">AAT16_07385</name>
    <name evidence="11" type="ORF">SAMN05216235_0723</name>
</gene>
<keyword evidence="5 8" id="KW-0067">ATP-binding</keyword>
<dbReference type="InterPro" id="IPR003136">
    <property type="entry name" value="Cytidylate_kin"/>
</dbReference>
<dbReference type="AlphaFoldDB" id="A0A0F7HMC7"/>
<dbReference type="SUPFAM" id="SSF52540">
    <property type="entry name" value="P-loop containing nucleoside triphosphate hydrolases"/>
    <property type="match status" value="1"/>
</dbReference>
<evidence type="ECO:0000256" key="3">
    <source>
        <dbReference type="ARBA" id="ARBA00022741"/>
    </source>
</evidence>
<dbReference type="PANTHER" id="PTHR21299:SF2">
    <property type="entry name" value="CYTIDYLATE KINASE"/>
    <property type="match status" value="1"/>
</dbReference>
<dbReference type="NCBIfam" id="TIGR00017">
    <property type="entry name" value="cmk"/>
    <property type="match status" value="1"/>
</dbReference>
<dbReference type="GO" id="GO:0005524">
    <property type="term" value="F:ATP binding"/>
    <property type="evidence" value="ECO:0007669"/>
    <property type="project" value="UniProtKB-UniRule"/>
</dbReference>
<feature type="domain" description="Cytidylate kinase" evidence="9">
    <location>
        <begin position="7"/>
        <end position="213"/>
    </location>
</feature>
<dbReference type="KEGG" id="shv:AAT16_07385"/>
<keyword evidence="3 8" id="KW-0547">Nucleotide-binding</keyword>
<comment type="catalytic activity">
    <reaction evidence="6 8">
        <text>dCMP + ATP = dCDP + ADP</text>
        <dbReference type="Rhea" id="RHEA:25094"/>
        <dbReference type="ChEBI" id="CHEBI:30616"/>
        <dbReference type="ChEBI" id="CHEBI:57566"/>
        <dbReference type="ChEBI" id="CHEBI:58593"/>
        <dbReference type="ChEBI" id="CHEBI:456216"/>
        <dbReference type="EC" id="2.7.4.25"/>
    </reaction>
</comment>
<reference evidence="12" key="2">
    <citation type="submission" date="2015-04" db="EMBL/GenBank/DDBJ databases">
        <title>Complete genome sequence of Salinicoccus halodurans strain H3B36, isolated from the Qaidam basin of China.</title>
        <authorList>
            <person name="Ma Y."/>
            <person name="Jiang K."/>
            <person name="Xue Y."/>
        </authorList>
    </citation>
    <scope>NUCLEOTIDE SEQUENCE [LARGE SCALE GENOMIC DNA]</scope>
    <source>
        <strain evidence="12">H3B36</strain>
    </source>
</reference>
<evidence type="ECO:0000313" key="11">
    <source>
        <dbReference type="EMBL" id="SFK59998.1"/>
    </source>
</evidence>
<dbReference type="GO" id="GO:0036431">
    <property type="term" value="F:dCMP kinase activity"/>
    <property type="evidence" value="ECO:0007669"/>
    <property type="project" value="InterPro"/>
</dbReference>
<dbReference type="EC" id="2.7.4.25" evidence="8"/>
<evidence type="ECO:0000256" key="2">
    <source>
        <dbReference type="ARBA" id="ARBA00022679"/>
    </source>
</evidence>
<keyword evidence="12" id="KW-1185">Reference proteome</keyword>
<evidence type="ECO:0000256" key="4">
    <source>
        <dbReference type="ARBA" id="ARBA00022777"/>
    </source>
</evidence>
<dbReference type="CDD" id="cd02020">
    <property type="entry name" value="CMPK"/>
    <property type="match status" value="1"/>
</dbReference>
<reference evidence="11 13" key="3">
    <citation type="submission" date="2016-10" db="EMBL/GenBank/DDBJ databases">
        <authorList>
            <person name="Varghese N."/>
            <person name="Submissions S."/>
        </authorList>
    </citation>
    <scope>NUCLEOTIDE SEQUENCE [LARGE SCALE GENOMIC DNA]</scope>
    <source>
        <strain evidence="11 13">CGMCC 1.6501</strain>
    </source>
</reference>
<dbReference type="Proteomes" id="UP000183090">
    <property type="component" value="Unassembled WGS sequence"/>
</dbReference>
<dbReference type="EMBL" id="FOTB01000001">
    <property type="protein sequence ID" value="SFK59998.1"/>
    <property type="molecule type" value="Genomic_DNA"/>
</dbReference>
<reference evidence="10 12" key="1">
    <citation type="journal article" date="2015" name="Int. J. Syst. Evol. Microbiol.">
        <title>Complete genome sequence of Salinicoccus halodurans H3B36, isolated from the Qaidam Basin in China.</title>
        <authorList>
            <person name="Jiang K."/>
            <person name="Xue Y."/>
            <person name="Ma Y."/>
        </authorList>
    </citation>
    <scope>NUCLEOTIDE SEQUENCE [LARGE SCALE GENOMIC DNA]</scope>
    <source>
        <strain evidence="10 12">H3B36</strain>
    </source>
</reference>
<evidence type="ECO:0000313" key="13">
    <source>
        <dbReference type="Proteomes" id="UP000183090"/>
    </source>
</evidence>
<comment type="subcellular location">
    <subcellularLocation>
        <location evidence="8">Cytoplasm</location>
    </subcellularLocation>
</comment>
<evidence type="ECO:0000256" key="6">
    <source>
        <dbReference type="ARBA" id="ARBA00047615"/>
    </source>
</evidence>
<dbReference type="Gene3D" id="3.40.50.300">
    <property type="entry name" value="P-loop containing nucleotide triphosphate hydrolases"/>
    <property type="match status" value="1"/>
</dbReference>
<dbReference type="Pfam" id="PF02224">
    <property type="entry name" value="Cytidylate_kin"/>
    <property type="match status" value="1"/>
</dbReference>
<protein>
    <recommendedName>
        <fullName evidence="8">Cytidylate kinase</fullName>
        <shortName evidence="8">CK</shortName>
        <ecNumber evidence="8">2.7.4.25</ecNumber>
    </recommendedName>
    <alternativeName>
        <fullName evidence="8">Cytidine monophosphate kinase</fullName>
        <shortName evidence="8">CMP kinase</shortName>
    </alternativeName>
</protein>
<evidence type="ECO:0000256" key="7">
    <source>
        <dbReference type="ARBA" id="ARBA00048478"/>
    </source>
</evidence>
<evidence type="ECO:0000256" key="1">
    <source>
        <dbReference type="ARBA" id="ARBA00009427"/>
    </source>
</evidence>
<dbReference type="CDD" id="cd02019">
    <property type="entry name" value="NK"/>
    <property type="match status" value="1"/>
</dbReference>
<dbReference type="InterPro" id="IPR027417">
    <property type="entry name" value="P-loop_NTPase"/>
</dbReference>
<dbReference type="HAMAP" id="MF_00238">
    <property type="entry name" value="Cytidyl_kinase_type1"/>
    <property type="match status" value="1"/>
</dbReference>
<dbReference type="GO" id="GO:0005829">
    <property type="term" value="C:cytosol"/>
    <property type="evidence" value="ECO:0007669"/>
    <property type="project" value="TreeGrafter"/>
</dbReference>
<keyword evidence="4 8" id="KW-0418">Kinase</keyword>
<evidence type="ECO:0000313" key="10">
    <source>
        <dbReference type="EMBL" id="AKG74069.1"/>
    </source>
</evidence>
<organism evidence="11 13">
    <name type="scientific">Salinicoccus halodurans</name>
    <dbReference type="NCBI Taxonomy" id="407035"/>
    <lineage>
        <taxon>Bacteria</taxon>
        <taxon>Bacillati</taxon>
        <taxon>Bacillota</taxon>
        <taxon>Bacilli</taxon>
        <taxon>Bacillales</taxon>
        <taxon>Staphylococcaceae</taxon>
        <taxon>Salinicoccus</taxon>
    </lineage>
</organism>
<evidence type="ECO:0000259" key="9">
    <source>
        <dbReference type="Pfam" id="PF02224"/>
    </source>
</evidence>
<proteinExistence type="inferred from homology"/>
<dbReference type="EMBL" id="CP011366">
    <property type="protein sequence ID" value="AKG74069.1"/>
    <property type="molecule type" value="Genomic_DNA"/>
</dbReference>
<name>A0A0F7HMC7_9STAP</name>
<sequence>MNNKINIAIDGPAAAGKSTISKRVAERLGYVYIDTGAMYRAVTLHVLNSGREVMENLNDVDIRFSNDAHRSIYLNGADISSEIRSPEVTENVSAISSIQSVREYLVQMQRVIAADKGVVMDGRDIGTTVLPDAELKIYMKASPEIRAKRRLEEEQERGVDVDLSTLIQQIIRRDDLDMTREISPLRKADDAILLDTSHMNIEEVENNIIRMAEELLRGE</sequence>
<dbReference type="GO" id="GO:0015949">
    <property type="term" value="P:nucleobase-containing small molecule interconversion"/>
    <property type="evidence" value="ECO:0007669"/>
    <property type="project" value="TreeGrafter"/>
</dbReference>
<keyword evidence="2 8" id="KW-0808">Transferase</keyword>